<dbReference type="InterPro" id="IPR029046">
    <property type="entry name" value="LolA/LolB/LppX"/>
</dbReference>
<keyword evidence="3" id="KW-0449">Lipoprotein</keyword>
<dbReference type="STRING" id="681398.PJIAN_4232"/>
<dbReference type="PANTHER" id="PTHR35869">
    <property type="entry name" value="OUTER-MEMBRANE LIPOPROTEIN CARRIER PROTEIN"/>
    <property type="match status" value="1"/>
</dbReference>
<protein>
    <submittedName>
        <fullName evidence="3">Outer membrane lipoprotein-sorting protein</fullName>
    </submittedName>
</protein>
<evidence type="ECO:0000313" key="4">
    <source>
        <dbReference type="Proteomes" id="UP000076586"/>
    </source>
</evidence>
<keyword evidence="1 2" id="KW-0732">Signal</keyword>
<feature type="signal peptide" evidence="2">
    <location>
        <begin position="1"/>
        <end position="19"/>
    </location>
</feature>
<accession>A0A171AGI4</accession>
<dbReference type="EMBL" id="BDCR01000004">
    <property type="protein sequence ID" value="GAT63691.1"/>
    <property type="molecule type" value="Genomic_DNA"/>
</dbReference>
<dbReference type="Pfam" id="PF16584">
    <property type="entry name" value="LolA_2"/>
    <property type="match status" value="1"/>
</dbReference>
<keyword evidence="4" id="KW-1185">Reference proteome</keyword>
<feature type="chain" id="PRO_5007905252" evidence="2">
    <location>
        <begin position="20"/>
        <end position="212"/>
    </location>
</feature>
<name>A0A171AGI4_9BACT</name>
<dbReference type="CDD" id="cd16325">
    <property type="entry name" value="LolA"/>
    <property type="match status" value="1"/>
</dbReference>
<dbReference type="SUPFAM" id="SSF89392">
    <property type="entry name" value="Prokaryotic lipoproteins and lipoprotein localization factors"/>
    <property type="match status" value="1"/>
</dbReference>
<dbReference type="InterPro" id="IPR004564">
    <property type="entry name" value="OM_lipoprot_carrier_LolA-like"/>
</dbReference>
<reference evidence="4" key="1">
    <citation type="submission" date="2016-04" db="EMBL/GenBank/DDBJ databases">
        <title>Draft genome sequence of Paludibacter jiangxiensis strain NM7.</title>
        <authorList>
            <person name="Qiu Y."/>
            <person name="Matsuura N."/>
            <person name="Ohashi A."/>
            <person name="Tourlousse M.D."/>
            <person name="Sekiguchi Y."/>
        </authorList>
    </citation>
    <scope>NUCLEOTIDE SEQUENCE [LARGE SCALE GENOMIC DNA]</scope>
    <source>
        <strain evidence="4">NM7</strain>
    </source>
</reference>
<dbReference type="AlphaFoldDB" id="A0A171AGI4"/>
<dbReference type="RefSeq" id="WP_172795607.1">
    <property type="nucleotide sequence ID" value="NZ_BDCR01000004.1"/>
</dbReference>
<dbReference type="PANTHER" id="PTHR35869:SF1">
    <property type="entry name" value="OUTER-MEMBRANE LIPOPROTEIN CARRIER PROTEIN"/>
    <property type="match status" value="1"/>
</dbReference>
<sequence length="212" mass="23436">MRKFIFIAVLSLCAASLFAQQEPMAKAALEKAVGMMKSSPVKIVFATTIESASSKKKNNVSGTLVVMGNKFHLTMNGTEAYFDGKTQWVYVPESNEVTISIISARDQKQMNPLSVLSQYSGKDTKIMYSREASTSANQVAIDLFPTSKSANEFRILVKLDKRSNAPQMLQLFGRDGSKTTVTIKSFQKISTDNKSFTFDVKAHPKVSVNDLR</sequence>
<dbReference type="Gene3D" id="2.50.20.10">
    <property type="entry name" value="Lipoprotein localisation LolA/LolB/LppX"/>
    <property type="match status" value="1"/>
</dbReference>
<gene>
    <name evidence="3" type="ORF">PJIAN_4232</name>
</gene>
<comment type="caution">
    <text evidence="3">The sequence shown here is derived from an EMBL/GenBank/DDBJ whole genome shotgun (WGS) entry which is preliminary data.</text>
</comment>
<evidence type="ECO:0000256" key="1">
    <source>
        <dbReference type="ARBA" id="ARBA00022729"/>
    </source>
</evidence>
<evidence type="ECO:0000256" key="2">
    <source>
        <dbReference type="SAM" id="SignalP"/>
    </source>
</evidence>
<dbReference type="Proteomes" id="UP000076586">
    <property type="component" value="Unassembled WGS sequence"/>
</dbReference>
<organism evidence="3 4">
    <name type="scientific">Paludibacter jiangxiensis</name>
    <dbReference type="NCBI Taxonomy" id="681398"/>
    <lineage>
        <taxon>Bacteria</taxon>
        <taxon>Pseudomonadati</taxon>
        <taxon>Bacteroidota</taxon>
        <taxon>Bacteroidia</taxon>
        <taxon>Bacteroidales</taxon>
        <taxon>Paludibacteraceae</taxon>
        <taxon>Paludibacter</taxon>
    </lineage>
</organism>
<evidence type="ECO:0000313" key="3">
    <source>
        <dbReference type="EMBL" id="GAT63691.1"/>
    </source>
</evidence>
<proteinExistence type="predicted"/>
<reference evidence="4" key="2">
    <citation type="journal article" date="2017" name="Genome Announc.">
        <title>Draft genome sequence of Paludibacter jiangxiensis NM7(T), a propionate-producing fermentative bacterium.</title>
        <authorList>
            <person name="Qiu Y.-L."/>
            <person name="Tourlousse D.M."/>
            <person name="Matsuura N."/>
            <person name="Ohashi A."/>
            <person name="Sekiguchi Y."/>
        </authorList>
    </citation>
    <scope>NUCLEOTIDE SEQUENCE [LARGE SCALE GENOMIC DNA]</scope>
    <source>
        <strain evidence="4">NM7</strain>
    </source>
</reference>